<accession>A0A2M7TXQ9</accession>
<comment type="caution">
    <text evidence="2">The sequence shown here is derived from an EMBL/GenBank/DDBJ whole genome shotgun (WGS) entry which is preliminary data.</text>
</comment>
<gene>
    <name evidence="2" type="ORF">COY16_04455</name>
</gene>
<name>A0A2M7TXQ9_9BACT</name>
<feature type="transmembrane region" description="Helical" evidence="1">
    <location>
        <begin position="73"/>
        <end position="95"/>
    </location>
</feature>
<keyword evidence="1" id="KW-0472">Membrane</keyword>
<protein>
    <submittedName>
        <fullName evidence="2">Uncharacterized protein</fullName>
    </submittedName>
</protein>
<keyword evidence="1" id="KW-1133">Transmembrane helix</keyword>
<evidence type="ECO:0000313" key="2">
    <source>
        <dbReference type="EMBL" id="PIZ62422.1"/>
    </source>
</evidence>
<dbReference type="Proteomes" id="UP000228503">
    <property type="component" value="Unassembled WGS sequence"/>
</dbReference>
<proteinExistence type="predicted"/>
<dbReference type="AlphaFoldDB" id="A0A2M7TXQ9"/>
<dbReference type="EMBL" id="PFOB01000056">
    <property type="protein sequence ID" value="PIZ62422.1"/>
    <property type="molecule type" value="Genomic_DNA"/>
</dbReference>
<organism evidence="2 3">
    <name type="scientific">Candidatus Roizmanbacteria bacterium CG_4_10_14_0_2_um_filter_39_13</name>
    <dbReference type="NCBI Taxonomy" id="1974825"/>
    <lineage>
        <taxon>Bacteria</taxon>
        <taxon>Candidatus Roizmaniibacteriota</taxon>
    </lineage>
</organism>
<dbReference type="Pfam" id="PF18895">
    <property type="entry name" value="T4SS_pilin"/>
    <property type="match status" value="1"/>
</dbReference>
<sequence>MLAPLKAIRTHLNHTTFNLFVIGIIMSRPMRVLAQIRDWNDLDGDDPASLPANAPGNTCLVNGVPTLKCGEVVIANLLFISNALVLLVLFVMFVLGSFRWMMSLGEPEKVENAKKTFTWAIIGLVVYASAYIILFTIDQLFLGGSGDIFRLKIGD</sequence>
<evidence type="ECO:0000256" key="1">
    <source>
        <dbReference type="SAM" id="Phobius"/>
    </source>
</evidence>
<evidence type="ECO:0000313" key="3">
    <source>
        <dbReference type="Proteomes" id="UP000228503"/>
    </source>
</evidence>
<reference evidence="3" key="1">
    <citation type="submission" date="2017-09" db="EMBL/GenBank/DDBJ databases">
        <title>Depth-based differentiation of microbial function through sediment-hosted aquifers and enrichment of novel symbionts in the deep terrestrial subsurface.</title>
        <authorList>
            <person name="Probst A.J."/>
            <person name="Ladd B."/>
            <person name="Jarett J.K."/>
            <person name="Geller-Mcgrath D.E."/>
            <person name="Sieber C.M.K."/>
            <person name="Emerson J.B."/>
            <person name="Anantharaman K."/>
            <person name="Thomas B.C."/>
            <person name="Malmstrom R."/>
            <person name="Stieglmeier M."/>
            <person name="Klingl A."/>
            <person name="Woyke T."/>
            <person name="Ryan C.M."/>
            <person name="Banfield J.F."/>
        </authorList>
    </citation>
    <scope>NUCLEOTIDE SEQUENCE [LARGE SCALE GENOMIC DNA]</scope>
</reference>
<dbReference type="InterPro" id="IPR043993">
    <property type="entry name" value="T4SS_pilin"/>
</dbReference>
<feature type="transmembrane region" description="Helical" evidence="1">
    <location>
        <begin position="116"/>
        <end position="137"/>
    </location>
</feature>
<keyword evidence="1" id="KW-0812">Transmembrane</keyword>